<evidence type="ECO:0000256" key="7">
    <source>
        <dbReference type="ARBA" id="ARBA00023237"/>
    </source>
</evidence>
<keyword evidence="5" id="KW-0812">Transmembrane</keyword>
<dbReference type="SUPFAM" id="SSF56954">
    <property type="entry name" value="Outer membrane efflux proteins (OEP)"/>
    <property type="match status" value="1"/>
</dbReference>
<dbReference type="AlphaFoldDB" id="A0A4R2G9H1"/>
<protein>
    <submittedName>
        <fullName evidence="9">Outer membrane protein TolC</fullName>
    </submittedName>
</protein>
<sequence length="501" mass="58120">MKQKSFILIFFLLHQICSFSQGSIRLTLDDALELAGEQSLQTFLNKHYYMADYWAYRSYRADYLPSVNLQATPLNYSNASQLRYNSSSRTDEFIRTETLRSDLNLNVSQKVALTGGTFFVQSELGRIENFGLNEYTQYSSRPFRIGYNQELFGFNAMKWQRKIEPLKFEKAKLEYLQSTENMHLTTVRHYFGLLSAHVQMEIARGNISNTENLLQVANRRFELGTVTREELLDLRLSHNNAIIDLQQAKLNHREAKENLLNFLMLPIDVDVEVFVPENIPVEEIDVQKVLEKALANNPEILQLEQNILEGQRNVEQANRARHFSADVNLSYGISKDDGFVGQNGSLSNVYSPEFDNYQQVRVGVNIPILDWGRNRGQYEMAKSRYHIAQVASQQSLQQFNQNAVTRAITFNIQKSRLESAALSDTLANESYELTMTRFKNGQVDVLRLTSSQRAKDNARLQYINALSEYWNNYFYLRRLTLYDFAKNEDIVFNEDELLNIR</sequence>
<dbReference type="InterPro" id="IPR003423">
    <property type="entry name" value="OMP_efflux"/>
</dbReference>
<evidence type="ECO:0000256" key="8">
    <source>
        <dbReference type="SAM" id="Coils"/>
    </source>
</evidence>
<keyword evidence="6" id="KW-0472">Membrane</keyword>
<evidence type="ECO:0000256" key="5">
    <source>
        <dbReference type="ARBA" id="ARBA00022692"/>
    </source>
</evidence>
<gene>
    <name evidence="9" type="ORF">EV194_11812</name>
</gene>
<reference evidence="9 10" key="1">
    <citation type="submission" date="2019-03" db="EMBL/GenBank/DDBJ databases">
        <title>Genomic Encyclopedia of Type Strains, Phase IV (KMG-IV): sequencing the most valuable type-strain genomes for metagenomic binning, comparative biology and taxonomic classification.</title>
        <authorList>
            <person name="Goeker M."/>
        </authorList>
    </citation>
    <scope>NUCLEOTIDE SEQUENCE [LARGE SCALE GENOMIC DNA]</scope>
    <source>
        <strain evidence="9 10">DSM 24179</strain>
    </source>
</reference>
<dbReference type="OrthoDB" id="940457at2"/>
<evidence type="ECO:0000313" key="10">
    <source>
        <dbReference type="Proteomes" id="UP000295221"/>
    </source>
</evidence>
<dbReference type="GO" id="GO:0015562">
    <property type="term" value="F:efflux transmembrane transporter activity"/>
    <property type="evidence" value="ECO:0007669"/>
    <property type="project" value="InterPro"/>
</dbReference>
<dbReference type="GO" id="GO:1990281">
    <property type="term" value="C:efflux pump complex"/>
    <property type="evidence" value="ECO:0007669"/>
    <property type="project" value="TreeGrafter"/>
</dbReference>
<evidence type="ECO:0000256" key="4">
    <source>
        <dbReference type="ARBA" id="ARBA00022452"/>
    </source>
</evidence>
<comment type="subcellular location">
    <subcellularLocation>
        <location evidence="1">Cell outer membrane</location>
    </subcellularLocation>
</comment>
<evidence type="ECO:0000256" key="6">
    <source>
        <dbReference type="ARBA" id="ARBA00023136"/>
    </source>
</evidence>
<dbReference type="Proteomes" id="UP000295221">
    <property type="component" value="Unassembled WGS sequence"/>
</dbReference>
<feature type="coiled-coil region" evidence="8">
    <location>
        <begin position="200"/>
        <end position="258"/>
    </location>
</feature>
<accession>A0A4R2G9H1</accession>
<dbReference type="PANTHER" id="PTHR30026">
    <property type="entry name" value="OUTER MEMBRANE PROTEIN TOLC"/>
    <property type="match status" value="1"/>
</dbReference>
<dbReference type="GO" id="GO:0009279">
    <property type="term" value="C:cell outer membrane"/>
    <property type="evidence" value="ECO:0007669"/>
    <property type="project" value="UniProtKB-SubCell"/>
</dbReference>
<dbReference type="RefSeq" id="WP_132435272.1">
    <property type="nucleotide sequence ID" value="NZ_SLWK01000018.1"/>
</dbReference>
<dbReference type="GO" id="GO:0015288">
    <property type="term" value="F:porin activity"/>
    <property type="evidence" value="ECO:0007669"/>
    <property type="project" value="TreeGrafter"/>
</dbReference>
<evidence type="ECO:0000256" key="3">
    <source>
        <dbReference type="ARBA" id="ARBA00022448"/>
    </source>
</evidence>
<dbReference type="PANTHER" id="PTHR30026:SF20">
    <property type="entry name" value="OUTER MEMBRANE PROTEIN TOLC"/>
    <property type="match status" value="1"/>
</dbReference>
<comment type="caution">
    <text evidence="9">The sequence shown here is derived from an EMBL/GenBank/DDBJ whole genome shotgun (WGS) entry which is preliminary data.</text>
</comment>
<proteinExistence type="inferred from homology"/>
<organism evidence="9 10">
    <name type="scientific">Natronoflexus pectinivorans</name>
    <dbReference type="NCBI Taxonomy" id="682526"/>
    <lineage>
        <taxon>Bacteria</taxon>
        <taxon>Pseudomonadati</taxon>
        <taxon>Bacteroidota</taxon>
        <taxon>Bacteroidia</taxon>
        <taxon>Marinilabiliales</taxon>
        <taxon>Marinilabiliaceae</taxon>
        <taxon>Natronoflexus</taxon>
    </lineage>
</organism>
<dbReference type="EMBL" id="SLWK01000018">
    <property type="protein sequence ID" value="TCO04423.1"/>
    <property type="molecule type" value="Genomic_DNA"/>
</dbReference>
<evidence type="ECO:0000313" key="9">
    <source>
        <dbReference type="EMBL" id="TCO04423.1"/>
    </source>
</evidence>
<keyword evidence="10" id="KW-1185">Reference proteome</keyword>
<evidence type="ECO:0000256" key="1">
    <source>
        <dbReference type="ARBA" id="ARBA00004442"/>
    </source>
</evidence>
<dbReference type="Pfam" id="PF02321">
    <property type="entry name" value="OEP"/>
    <property type="match status" value="2"/>
</dbReference>
<keyword evidence="7" id="KW-0998">Cell outer membrane</keyword>
<evidence type="ECO:0000256" key="2">
    <source>
        <dbReference type="ARBA" id="ARBA00007613"/>
    </source>
</evidence>
<dbReference type="InterPro" id="IPR051906">
    <property type="entry name" value="TolC-like"/>
</dbReference>
<keyword evidence="3" id="KW-0813">Transport</keyword>
<comment type="similarity">
    <text evidence="2">Belongs to the outer membrane factor (OMF) (TC 1.B.17) family.</text>
</comment>
<dbReference type="Gene3D" id="1.20.1600.10">
    <property type="entry name" value="Outer membrane efflux proteins (OEP)"/>
    <property type="match status" value="1"/>
</dbReference>
<keyword evidence="4" id="KW-1134">Transmembrane beta strand</keyword>
<keyword evidence="8" id="KW-0175">Coiled coil</keyword>
<name>A0A4R2G9H1_9BACT</name>